<dbReference type="InterPro" id="IPR001787">
    <property type="entry name" value="Ribosomal_bL21"/>
</dbReference>
<dbReference type="SUPFAM" id="SSF141091">
    <property type="entry name" value="L21p-like"/>
    <property type="match status" value="1"/>
</dbReference>
<dbReference type="GO" id="GO:0019843">
    <property type="term" value="F:rRNA binding"/>
    <property type="evidence" value="ECO:0007669"/>
    <property type="project" value="UniProtKB-KW"/>
</dbReference>
<dbReference type="NCBIfam" id="TIGR00061">
    <property type="entry name" value="L21"/>
    <property type="match status" value="1"/>
</dbReference>
<dbReference type="GO" id="GO:0005762">
    <property type="term" value="C:mitochondrial large ribosomal subunit"/>
    <property type="evidence" value="ECO:0007669"/>
    <property type="project" value="TreeGrafter"/>
</dbReference>
<comment type="similarity">
    <text evidence="1">Belongs to the bacterial ribosomal protein bL21 family.</text>
</comment>
<sequence>MAALALARSLRVCTGQPAPLLMRTFASATEPNIHPRFSVVDHPVTADSIKPEDYFAIIKLAGTQYKVVQGDIVIAEKIKNAKVGEIMDINEVLLLGNVNQTIVGRPLVEGAKVRARVEEQTVDAKIDIFKKKRRKNYRRWNGFRRQITVLRVTDIVPINAEIA</sequence>
<dbReference type="Proteomes" id="UP000294530">
    <property type="component" value="Unassembled WGS sequence"/>
</dbReference>
<dbReference type="OrthoDB" id="5994at2759"/>
<keyword evidence="8" id="KW-1185">Reference proteome</keyword>
<dbReference type="InterPro" id="IPR018258">
    <property type="entry name" value="Ribosomal_bL21_CS"/>
</dbReference>
<evidence type="ECO:0000256" key="5">
    <source>
        <dbReference type="ARBA" id="ARBA00023274"/>
    </source>
</evidence>
<dbReference type="EMBL" id="SHOA02000005">
    <property type="protein sequence ID" value="TDH69473.1"/>
    <property type="molecule type" value="Genomic_DNA"/>
</dbReference>
<dbReference type="InterPro" id="IPR028909">
    <property type="entry name" value="bL21-like"/>
</dbReference>
<evidence type="ECO:0000313" key="7">
    <source>
        <dbReference type="EMBL" id="TDH69473.1"/>
    </source>
</evidence>
<evidence type="ECO:0000256" key="3">
    <source>
        <dbReference type="ARBA" id="ARBA00022884"/>
    </source>
</evidence>
<evidence type="ECO:0000256" key="4">
    <source>
        <dbReference type="ARBA" id="ARBA00022980"/>
    </source>
</evidence>
<dbReference type="InterPro" id="IPR036164">
    <property type="entry name" value="bL21-like_sf"/>
</dbReference>
<dbReference type="PANTHER" id="PTHR21349:SF0">
    <property type="entry name" value="LARGE RIBOSOMAL SUBUNIT PROTEIN BL21M"/>
    <property type="match status" value="1"/>
</dbReference>
<evidence type="ECO:0000256" key="6">
    <source>
        <dbReference type="ARBA" id="ARBA00044129"/>
    </source>
</evidence>
<dbReference type="GeneID" id="94351436"/>
<dbReference type="GO" id="GO:0006412">
    <property type="term" value="P:translation"/>
    <property type="evidence" value="ECO:0007669"/>
    <property type="project" value="InterPro"/>
</dbReference>
<dbReference type="AlphaFoldDB" id="A0A976FMK4"/>
<name>A0A976FMK4_BRELC</name>
<protein>
    <recommendedName>
        <fullName evidence="6">Large ribosomal subunit protein bL21m</fullName>
    </recommendedName>
</protein>
<dbReference type="KEGG" id="blac:94351436"/>
<proteinExistence type="inferred from homology"/>
<dbReference type="PANTHER" id="PTHR21349">
    <property type="entry name" value="50S RIBOSOMAL PROTEIN L21"/>
    <property type="match status" value="1"/>
</dbReference>
<reference evidence="7 8" key="1">
    <citation type="journal article" date="2021" name="Genome Biol.">
        <title>AFLAP: assembly-free linkage analysis pipeline using k-mers from genome sequencing data.</title>
        <authorList>
            <person name="Fletcher K."/>
            <person name="Zhang L."/>
            <person name="Gil J."/>
            <person name="Han R."/>
            <person name="Cavanaugh K."/>
            <person name="Michelmore R."/>
        </authorList>
    </citation>
    <scope>NUCLEOTIDE SEQUENCE [LARGE SCALE GENOMIC DNA]</scope>
    <source>
        <strain evidence="7 8">SF5</strain>
    </source>
</reference>
<evidence type="ECO:0000256" key="1">
    <source>
        <dbReference type="ARBA" id="ARBA00008563"/>
    </source>
</evidence>
<accession>A0A976FMK4</accession>
<dbReference type="Pfam" id="PF00829">
    <property type="entry name" value="Ribosomal_L21p"/>
    <property type="match status" value="1"/>
</dbReference>
<keyword evidence="3" id="KW-0694">RNA-binding</keyword>
<keyword evidence="4" id="KW-0689">Ribosomal protein</keyword>
<evidence type="ECO:0000256" key="2">
    <source>
        <dbReference type="ARBA" id="ARBA00022730"/>
    </source>
</evidence>
<gene>
    <name evidence="7" type="ORF">CCR75_007707</name>
</gene>
<dbReference type="HAMAP" id="MF_01363">
    <property type="entry name" value="Ribosomal_bL21"/>
    <property type="match status" value="1"/>
</dbReference>
<organism evidence="7 8">
    <name type="scientific">Bremia lactucae</name>
    <name type="common">Lettuce downy mildew</name>
    <dbReference type="NCBI Taxonomy" id="4779"/>
    <lineage>
        <taxon>Eukaryota</taxon>
        <taxon>Sar</taxon>
        <taxon>Stramenopiles</taxon>
        <taxon>Oomycota</taxon>
        <taxon>Peronosporomycetes</taxon>
        <taxon>Peronosporales</taxon>
        <taxon>Peronosporaceae</taxon>
        <taxon>Bremia</taxon>
    </lineage>
</organism>
<dbReference type="PROSITE" id="PS01169">
    <property type="entry name" value="RIBOSOMAL_L21"/>
    <property type="match status" value="1"/>
</dbReference>
<evidence type="ECO:0000313" key="8">
    <source>
        <dbReference type="Proteomes" id="UP000294530"/>
    </source>
</evidence>
<dbReference type="RefSeq" id="XP_067818972.1">
    <property type="nucleotide sequence ID" value="XM_067965765.1"/>
</dbReference>
<dbReference type="GO" id="GO:0003735">
    <property type="term" value="F:structural constituent of ribosome"/>
    <property type="evidence" value="ECO:0007669"/>
    <property type="project" value="InterPro"/>
</dbReference>
<comment type="caution">
    <text evidence="7">The sequence shown here is derived from an EMBL/GenBank/DDBJ whole genome shotgun (WGS) entry which is preliminary data.</text>
</comment>
<keyword evidence="2" id="KW-0699">rRNA-binding</keyword>
<keyword evidence="5" id="KW-0687">Ribonucleoprotein</keyword>